<protein>
    <submittedName>
        <fullName evidence="1">DUF1871 family protein</fullName>
    </submittedName>
</protein>
<keyword evidence="2" id="KW-1185">Reference proteome</keyword>
<name>A0ABY9QC40_GEOTD</name>
<sequence length="105" mass="12079">MAYNWYIPIKKEGGWRRMDGQQLNRLLLETIGAWDPFGYGNDAYEIEAIDVLQAVYHTDDAHTLAACIQSIYEFAFDKTIPFRDCLKLANRLLELKRTASCSFPA</sequence>
<dbReference type="Gene3D" id="1.10.340.20">
    <property type="entry name" value="Apc36109-like domain"/>
    <property type="match status" value="1"/>
</dbReference>
<proteinExistence type="predicted"/>
<evidence type="ECO:0000313" key="1">
    <source>
        <dbReference type="EMBL" id="WMV75786.1"/>
    </source>
</evidence>
<dbReference type="RefSeq" id="WP_311088169.1">
    <property type="nucleotide sequence ID" value="NZ_CP133461.1"/>
</dbReference>
<dbReference type="InterPro" id="IPR015053">
    <property type="entry name" value="DUF1871"/>
</dbReference>
<organism evidence="1 2">
    <name type="scientific">Geobacillus thermodenitrificans</name>
    <dbReference type="NCBI Taxonomy" id="33940"/>
    <lineage>
        <taxon>Bacteria</taxon>
        <taxon>Bacillati</taxon>
        <taxon>Bacillota</taxon>
        <taxon>Bacilli</taxon>
        <taxon>Bacillales</taxon>
        <taxon>Anoxybacillaceae</taxon>
        <taxon>Geobacillus</taxon>
    </lineage>
</organism>
<gene>
    <name evidence="1" type="ORF">HSX42_16375</name>
</gene>
<dbReference type="EMBL" id="CP133461">
    <property type="protein sequence ID" value="WMV75786.1"/>
    <property type="molecule type" value="Genomic_DNA"/>
</dbReference>
<dbReference type="SUPFAM" id="SSF116922">
    <property type="entry name" value="YugE-like"/>
    <property type="match status" value="1"/>
</dbReference>
<dbReference type="Proteomes" id="UP001297580">
    <property type="component" value="Chromosome"/>
</dbReference>
<evidence type="ECO:0000313" key="2">
    <source>
        <dbReference type="Proteomes" id="UP001297580"/>
    </source>
</evidence>
<dbReference type="InterPro" id="IPR023162">
    <property type="entry name" value="Apc36109-like_dom_sf"/>
</dbReference>
<reference evidence="1 2" key="1">
    <citation type="submission" date="2023-08" db="EMBL/GenBank/DDBJ databases">
        <title>Complete genome sequence of Geobacillus thermodenitrificans K1041, a genetically tractable strain representative of the genus Geobacillus.</title>
        <authorList>
            <person name="Kani S."/>
            <person name="Suzuki H."/>
        </authorList>
    </citation>
    <scope>NUCLEOTIDE SEQUENCE [LARGE SCALE GENOMIC DNA]</scope>
    <source>
        <strain evidence="1 2">K1041</strain>
    </source>
</reference>
<dbReference type="Pfam" id="PF08958">
    <property type="entry name" value="DUF1871"/>
    <property type="match status" value="1"/>
</dbReference>
<accession>A0ABY9QC40</accession>